<dbReference type="EMBL" id="JP007692">
    <property type="protein sequence ID" value="AER96289.1"/>
    <property type="molecule type" value="mRNA"/>
</dbReference>
<dbReference type="AlphaFoldDB" id="M1EI40"/>
<feature type="non-terminal residue" evidence="2">
    <location>
        <position position="1"/>
    </location>
</feature>
<feature type="region of interest" description="Disordered" evidence="1">
    <location>
        <begin position="44"/>
        <end position="74"/>
    </location>
</feature>
<organism evidence="2">
    <name type="scientific">Mustela putorius furo</name>
    <name type="common">European domestic ferret</name>
    <name type="synonym">Mustela furo</name>
    <dbReference type="NCBI Taxonomy" id="9669"/>
    <lineage>
        <taxon>Eukaryota</taxon>
        <taxon>Metazoa</taxon>
        <taxon>Chordata</taxon>
        <taxon>Craniata</taxon>
        <taxon>Vertebrata</taxon>
        <taxon>Euteleostomi</taxon>
        <taxon>Mammalia</taxon>
        <taxon>Eutheria</taxon>
        <taxon>Laurasiatheria</taxon>
        <taxon>Carnivora</taxon>
        <taxon>Caniformia</taxon>
        <taxon>Musteloidea</taxon>
        <taxon>Mustelidae</taxon>
        <taxon>Mustelinae</taxon>
        <taxon>Mustela</taxon>
    </lineage>
</organism>
<name>M1EI40_MUSPF</name>
<feature type="non-terminal residue" evidence="2">
    <location>
        <position position="74"/>
    </location>
</feature>
<proteinExistence type="evidence at transcript level"/>
<reference evidence="2" key="1">
    <citation type="journal article" date="2013" name="J. Virol.">
        <title>Sequencing, annotation, and characterization of the influenza ferret infectome.</title>
        <authorList>
            <person name="Leon A.J."/>
            <person name="Banner D."/>
            <person name="Xu L."/>
            <person name="Ran L."/>
            <person name="Peng Z."/>
            <person name="Yi K."/>
            <person name="Chen C."/>
            <person name="Xu F."/>
            <person name="Huang J."/>
            <person name="Zhao Z."/>
            <person name="Lin Z."/>
            <person name="Huang S.H."/>
            <person name="Fang Y."/>
            <person name="Kelvin A.A."/>
            <person name="Ross T.M."/>
            <person name="Farooqui A."/>
            <person name="Kelvin D.J."/>
        </authorList>
    </citation>
    <scope>NUCLEOTIDE SEQUENCE</scope>
    <source>
        <tissue evidence="2">Lungs</tissue>
    </source>
</reference>
<accession>M1EI40</accession>
<protein>
    <submittedName>
        <fullName evidence="2">Cold-inducible RNA-binding protein</fullName>
    </submittedName>
</protein>
<evidence type="ECO:0000256" key="1">
    <source>
        <dbReference type="SAM" id="MobiDB-lite"/>
    </source>
</evidence>
<evidence type="ECO:0000313" key="2">
    <source>
        <dbReference type="EMBL" id="AER96289.1"/>
    </source>
</evidence>
<sequence>TGRAGQTDACQAPCDSGLPWVPVPARRRVTGRAVQQGRWALGHGTPTQTALVQRQARERAAGSVPGRPQTDRLV</sequence>